<evidence type="ECO:0000313" key="1">
    <source>
        <dbReference type="EnsemblPlants" id="TuG1812G0200002361.01.T01"/>
    </source>
</evidence>
<keyword evidence="2" id="KW-1185">Reference proteome</keyword>
<dbReference type="EnsemblPlants" id="TuG1812G0200002361.01.T01">
    <property type="protein sequence ID" value="TuG1812G0200002361.01.T01"/>
    <property type="gene ID" value="TuG1812G0200002361.01"/>
</dbReference>
<reference evidence="1" key="3">
    <citation type="submission" date="2022-06" db="UniProtKB">
        <authorList>
            <consortium name="EnsemblPlants"/>
        </authorList>
    </citation>
    <scope>IDENTIFICATION</scope>
</reference>
<dbReference type="Gramene" id="TuG1812G0200002361.01.T01">
    <property type="protein sequence ID" value="TuG1812G0200002361.01.T01"/>
    <property type="gene ID" value="TuG1812G0200002361.01"/>
</dbReference>
<dbReference type="Proteomes" id="UP000015106">
    <property type="component" value="Chromosome 2"/>
</dbReference>
<dbReference type="AlphaFoldDB" id="A0A8R7PDK0"/>
<protein>
    <submittedName>
        <fullName evidence="1">Uncharacterized protein</fullName>
    </submittedName>
</protein>
<proteinExistence type="predicted"/>
<dbReference type="PANTHER" id="PTHR33144:SF16">
    <property type="entry name" value="OS02G0129000 PROTEIN"/>
    <property type="match status" value="1"/>
</dbReference>
<reference evidence="1" key="2">
    <citation type="submission" date="2018-03" db="EMBL/GenBank/DDBJ databases">
        <title>The Triticum urartu genome reveals the dynamic nature of wheat genome evolution.</title>
        <authorList>
            <person name="Ling H."/>
            <person name="Ma B."/>
            <person name="Shi X."/>
            <person name="Liu H."/>
            <person name="Dong L."/>
            <person name="Sun H."/>
            <person name="Cao Y."/>
            <person name="Gao Q."/>
            <person name="Zheng S."/>
            <person name="Li Y."/>
            <person name="Yu Y."/>
            <person name="Du H."/>
            <person name="Qi M."/>
            <person name="Li Y."/>
            <person name="Yu H."/>
            <person name="Cui Y."/>
            <person name="Wang N."/>
            <person name="Chen C."/>
            <person name="Wu H."/>
            <person name="Zhao Y."/>
            <person name="Zhang J."/>
            <person name="Li Y."/>
            <person name="Zhou W."/>
            <person name="Zhang B."/>
            <person name="Hu W."/>
            <person name="Eijk M."/>
            <person name="Tang J."/>
            <person name="Witsenboer H."/>
            <person name="Zhao S."/>
            <person name="Li Z."/>
            <person name="Zhang A."/>
            <person name="Wang D."/>
            <person name="Liang C."/>
        </authorList>
    </citation>
    <scope>NUCLEOTIDE SEQUENCE [LARGE SCALE GENOMIC DNA]</scope>
    <source>
        <strain evidence="1">cv. G1812</strain>
    </source>
</reference>
<evidence type="ECO:0000313" key="2">
    <source>
        <dbReference type="Proteomes" id="UP000015106"/>
    </source>
</evidence>
<sequence>MVRCNDIDQPIGKEAKHLGDFLGSVARNGSLYCLSYKDWRLLKTKTNVKAILDQVKMKLWN</sequence>
<reference evidence="2" key="1">
    <citation type="journal article" date="2013" name="Nature">
        <title>Draft genome of the wheat A-genome progenitor Triticum urartu.</title>
        <authorList>
            <person name="Ling H.Q."/>
            <person name="Zhao S."/>
            <person name="Liu D."/>
            <person name="Wang J."/>
            <person name="Sun H."/>
            <person name="Zhang C."/>
            <person name="Fan H."/>
            <person name="Li D."/>
            <person name="Dong L."/>
            <person name="Tao Y."/>
            <person name="Gao C."/>
            <person name="Wu H."/>
            <person name="Li Y."/>
            <person name="Cui Y."/>
            <person name="Guo X."/>
            <person name="Zheng S."/>
            <person name="Wang B."/>
            <person name="Yu K."/>
            <person name="Liang Q."/>
            <person name="Yang W."/>
            <person name="Lou X."/>
            <person name="Chen J."/>
            <person name="Feng M."/>
            <person name="Jian J."/>
            <person name="Zhang X."/>
            <person name="Luo G."/>
            <person name="Jiang Y."/>
            <person name="Liu J."/>
            <person name="Wang Z."/>
            <person name="Sha Y."/>
            <person name="Zhang B."/>
            <person name="Wu H."/>
            <person name="Tang D."/>
            <person name="Shen Q."/>
            <person name="Xue P."/>
            <person name="Zou S."/>
            <person name="Wang X."/>
            <person name="Liu X."/>
            <person name="Wang F."/>
            <person name="Yang Y."/>
            <person name="An X."/>
            <person name="Dong Z."/>
            <person name="Zhang K."/>
            <person name="Zhang X."/>
            <person name="Luo M.C."/>
            <person name="Dvorak J."/>
            <person name="Tong Y."/>
            <person name="Wang J."/>
            <person name="Yang H."/>
            <person name="Li Z."/>
            <person name="Wang D."/>
            <person name="Zhang A."/>
            <person name="Wang J."/>
        </authorList>
    </citation>
    <scope>NUCLEOTIDE SEQUENCE</scope>
    <source>
        <strain evidence="2">cv. G1812</strain>
    </source>
</reference>
<organism evidence="1 2">
    <name type="scientific">Triticum urartu</name>
    <name type="common">Red wild einkorn</name>
    <name type="synonym">Crithodium urartu</name>
    <dbReference type="NCBI Taxonomy" id="4572"/>
    <lineage>
        <taxon>Eukaryota</taxon>
        <taxon>Viridiplantae</taxon>
        <taxon>Streptophyta</taxon>
        <taxon>Embryophyta</taxon>
        <taxon>Tracheophyta</taxon>
        <taxon>Spermatophyta</taxon>
        <taxon>Magnoliopsida</taxon>
        <taxon>Liliopsida</taxon>
        <taxon>Poales</taxon>
        <taxon>Poaceae</taxon>
        <taxon>BOP clade</taxon>
        <taxon>Pooideae</taxon>
        <taxon>Triticodae</taxon>
        <taxon>Triticeae</taxon>
        <taxon>Triticinae</taxon>
        <taxon>Triticum</taxon>
    </lineage>
</organism>
<accession>A0A8R7PDK0</accession>
<name>A0A8R7PDK0_TRIUA</name>
<dbReference type="PANTHER" id="PTHR33144">
    <property type="entry name" value="OS10G0409366 PROTEIN-RELATED"/>
    <property type="match status" value="1"/>
</dbReference>